<feature type="transmembrane region" description="Helical" evidence="2">
    <location>
        <begin position="74"/>
        <end position="95"/>
    </location>
</feature>
<reference evidence="3 4" key="1">
    <citation type="submission" date="2018-09" db="EMBL/GenBank/DDBJ databases">
        <title>Whole genome based analysis of evolution and adaptive divergence in Indian and Brazilian strains of Azospirillum brasilense.</title>
        <authorList>
            <person name="Singh C."/>
            <person name="Tripathi A.K."/>
        </authorList>
    </citation>
    <scope>NUCLEOTIDE SEQUENCE [LARGE SCALE GENOMIC DNA]</scope>
    <source>
        <strain evidence="3 4">MTCC4038</strain>
        <plasmid evidence="3 4">p1</plasmid>
    </source>
</reference>
<evidence type="ECO:0000256" key="2">
    <source>
        <dbReference type="SAM" id="Phobius"/>
    </source>
</evidence>
<dbReference type="PANTHER" id="PTHR30092:SF0">
    <property type="entry name" value="INNER MEMBRANE PROTEIN CRED"/>
    <property type="match status" value="1"/>
</dbReference>
<geneLocation type="plasmid" evidence="3 4">
    <name>p1</name>
</geneLocation>
<feature type="compositionally biased region" description="Pro residues" evidence="1">
    <location>
        <begin position="51"/>
        <end position="65"/>
    </location>
</feature>
<dbReference type="PANTHER" id="PTHR30092">
    <property type="entry name" value="INNER MEMBRANE PROTEIN CRED"/>
    <property type="match status" value="1"/>
</dbReference>
<keyword evidence="3" id="KW-0614">Plasmid</keyword>
<dbReference type="Pfam" id="PF06123">
    <property type="entry name" value="CreD"/>
    <property type="match status" value="1"/>
</dbReference>
<proteinExistence type="predicted"/>
<feature type="transmembrane region" description="Helical" evidence="2">
    <location>
        <begin position="448"/>
        <end position="467"/>
    </location>
</feature>
<dbReference type="EMBL" id="CP032340">
    <property type="protein sequence ID" value="QCO11049.1"/>
    <property type="molecule type" value="Genomic_DNA"/>
</dbReference>
<gene>
    <name evidence="3" type="primary">creD</name>
    <name evidence="3" type="ORF">D3868_18665</name>
</gene>
<keyword evidence="2" id="KW-0812">Transmembrane</keyword>
<evidence type="ECO:0000313" key="4">
    <source>
        <dbReference type="Proteomes" id="UP000298774"/>
    </source>
</evidence>
<dbReference type="GO" id="GO:0005886">
    <property type="term" value="C:plasma membrane"/>
    <property type="evidence" value="ECO:0007669"/>
    <property type="project" value="TreeGrafter"/>
</dbReference>
<protein>
    <submittedName>
        <fullName evidence="3">Cell envelope integrity protein CreD</fullName>
    </submittedName>
</protein>
<keyword evidence="2" id="KW-0472">Membrane</keyword>
<feature type="transmembrane region" description="Helical" evidence="2">
    <location>
        <begin position="370"/>
        <end position="391"/>
    </location>
</feature>
<dbReference type="InterPro" id="IPR010364">
    <property type="entry name" value="Uncharacterised_IM_CreD"/>
</dbReference>
<feature type="transmembrane region" description="Helical" evidence="2">
    <location>
        <begin position="422"/>
        <end position="441"/>
    </location>
</feature>
<organism evidence="3 4">
    <name type="scientific">Azospirillum brasilense</name>
    <dbReference type="NCBI Taxonomy" id="192"/>
    <lineage>
        <taxon>Bacteria</taxon>
        <taxon>Pseudomonadati</taxon>
        <taxon>Pseudomonadota</taxon>
        <taxon>Alphaproteobacteria</taxon>
        <taxon>Rhodospirillales</taxon>
        <taxon>Azospirillaceae</taxon>
        <taxon>Azospirillum</taxon>
    </lineage>
</organism>
<feature type="region of interest" description="Disordered" evidence="1">
    <location>
        <begin position="1"/>
        <end position="69"/>
    </location>
</feature>
<feature type="compositionally biased region" description="Polar residues" evidence="1">
    <location>
        <begin position="34"/>
        <end position="45"/>
    </location>
</feature>
<feature type="transmembrane region" description="Helical" evidence="2">
    <location>
        <begin position="473"/>
        <end position="492"/>
    </location>
</feature>
<dbReference type="NCBIfam" id="NF008712">
    <property type="entry name" value="PRK11715.1-1"/>
    <property type="match status" value="1"/>
</dbReference>
<evidence type="ECO:0000256" key="1">
    <source>
        <dbReference type="SAM" id="MobiDB-lite"/>
    </source>
</evidence>
<dbReference type="AlphaFoldDB" id="A0A4D8QV52"/>
<sequence>MHRLSFAVARPRHRRGTAPWHAGGTTKPKHPGQTKASRPATSRRVSVSIPADPPPDQPPPYPAPSPRSRRSSKLVQVAALLLATLVAGWLISGIVGEREERQAGLRADFAKSWGPEQAVHAPVLVVPYVHADRPSRMYLKFAPETLSTRVALTPERKARGLFSATVYTAEVGMAGSFPMPSKASLEALVGRSATILWNESLLVLQASNLAGMTAKDKSSWDGQALPWRSCGELVGTAEDCQGALLVARPPLTATPAAGNPAEGNKVPFQATVTLRGTGAFRQLLKGRQSEAAITAPWPTPSFTGTVLPSDSTVTENDFAAHWRAVDYSQPPLWTASRLAEAATEQRGPSIGVDLLEAVPTYRMAHRVSKYGILFVVLSFTVYALVELLSVLRIHTVQYGLLGLSMTLFPLLLVSFAEPLGYAAGYWIGAALVLVQASFYTATVTRRAVPTLVFAAALGGLFGFLYVLLSLETYSLLAGLVALFLVLSVVMAVTQRVDWRAGEA</sequence>
<dbReference type="Proteomes" id="UP000298774">
    <property type="component" value="Plasmid p1"/>
</dbReference>
<accession>A0A4D8QV52</accession>
<evidence type="ECO:0000313" key="3">
    <source>
        <dbReference type="EMBL" id="QCO11049.1"/>
    </source>
</evidence>
<keyword evidence="2" id="KW-1133">Transmembrane helix</keyword>
<name>A0A4D8QV52_AZOBR</name>